<evidence type="ECO:0000313" key="1">
    <source>
        <dbReference type="EMBL" id="KAJ8002909.1"/>
    </source>
</evidence>
<protein>
    <submittedName>
        <fullName evidence="1">Uncharacterized protein</fullName>
    </submittedName>
</protein>
<comment type="caution">
    <text evidence="1">The sequence shown here is derived from an EMBL/GenBank/DDBJ whole genome shotgun (WGS) entry which is preliminary data.</text>
</comment>
<evidence type="ECO:0000313" key="2">
    <source>
        <dbReference type="Proteomes" id="UP001157502"/>
    </source>
</evidence>
<accession>A0ACC2GGP6</accession>
<dbReference type="Proteomes" id="UP001157502">
    <property type="component" value="Chromosome 13"/>
</dbReference>
<name>A0ACC2GGP6_DALPE</name>
<sequence length="126" mass="14034">MANEDSVDEFAETIHLERGQKLLEIHMGTATLSPVALETLNDSKPSTFFTHAFYVFELQSTPVVRGAQPAYCFTSQYVVKMDDLLLQYLHSGSVTVDLQLARGLYFQTVAAGQLRLAQLLENPRAP</sequence>
<organism evidence="1 2">
    <name type="scientific">Dallia pectoralis</name>
    <name type="common">Alaska blackfish</name>
    <dbReference type="NCBI Taxonomy" id="75939"/>
    <lineage>
        <taxon>Eukaryota</taxon>
        <taxon>Metazoa</taxon>
        <taxon>Chordata</taxon>
        <taxon>Craniata</taxon>
        <taxon>Vertebrata</taxon>
        <taxon>Euteleostomi</taxon>
        <taxon>Actinopterygii</taxon>
        <taxon>Neopterygii</taxon>
        <taxon>Teleostei</taxon>
        <taxon>Protacanthopterygii</taxon>
        <taxon>Esociformes</taxon>
        <taxon>Umbridae</taxon>
        <taxon>Dallia</taxon>
    </lineage>
</organism>
<keyword evidence="2" id="KW-1185">Reference proteome</keyword>
<reference evidence="1" key="1">
    <citation type="submission" date="2021-05" db="EMBL/GenBank/DDBJ databases">
        <authorList>
            <person name="Pan Q."/>
            <person name="Jouanno E."/>
            <person name="Zahm M."/>
            <person name="Klopp C."/>
            <person name="Cabau C."/>
            <person name="Louis A."/>
            <person name="Berthelot C."/>
            <person name="Parey E."/>
            <person name="Roest Crollius H."/>
            <person name="Montfort J."/>
            <person name="Robinson-Rechavi M."/>
            <person name="Bouchez O."/>
            <person name="Lampietro C."/>
            <person name="Lopez Roques C."/>
            <person name="Donnadieu C."/>
            <person name="Postlethwait J."/>
            <person name="Bobe J."/>
            <person name="Dillon D."/>
            <person name="Chandos A."/>
            <person name="von Hippel F."/>
            <person name="Guiguen Y."/>
        </authorList>
    </citation>
    <scope>NUCLEOTIDE SEQUENCE</scope>
    <source>
        <strain evidence="1">YG-Jan2019</strain>
    </source>
</reference>
<proteinExistence type="predicted"/>
<dbReference type="EMBL" id="CM055740">
    <property type="protein sequence ID" value="KAJ8002909.1"/>
    <property type="molecule type" value="Genomic_DNA"/>
</dbReference>
<gene>
    <name evidence="1" type="ORF">DPEC_G00163850</name>
</gene>